<dbReference type="GO" id="GO:0005886">
    <property type="term" value="C:plasma membrane"/>
    <property type="evidence" value="ECO:0007669"/>
    <property type="project" value="UniProtKB-SubCell"/>
</dbReference>
<keyword evidence="5 6" id="KW-0472">Membrane</keyword>
<dbReference type="Pfam" id="PF02706">
    <property type="entry name" value="Wzz"/>
    <property type="match status" value="1"/>
</dbReference>
<evidence type="ECO:0000256" key="4">
    <source>
        <dbReference type="ARBA" id="ARBA00022989"/>
    </source>
</evidence>
<dbReference type="PANTHER" id="PTHR32309:SF13">
    <property type="entry name" value="FERRIC ENTEROBACTIN TRANSPORT PROTEIN FEPE"/>
    <property type="match status" value="1"/>
</dbReference>
<dbReference type="Pfam" id="PF13807">
    <property type="entry name" value="GNVR"/>
    <property type="match status" value="1"/>
</dbReference>
<dbReference type="RefSeq" id="WP_013344585.1">
    <property type="nucleotide sequence ID" value="NC_014541.1"/>
</dbReference>
<dbReference type="Proteomes" id="UP000006683">
    <property type="component" value="Chromosome"/>
</dbReference>
<keyword evidence="10" id="KW-1185">Reference proteome</keyword>
<feature type="transmembrane region" description="Helical" evidence="6">
    <location>
        <begin position="293"/>
        <end position="317"/>
    </location>
</feature>
<sequence>MSEHPSNYHRDAQFDERLLPNDEIELRELFSAIWAGKWLVIAITSVFVVASVALALYLPNIYKSEALLAPASSEQAGGLAGLAGQFGGLASLAGINLGGGGGVDKTTMAMEVMKSREFISHFVQKYELLAPLMAAKDWDANTNELVWDSDIYDSSAKQWVRAPKPPRGVEPSLQEAYEVFSEVLQVSQDKQTSLVKVSVEHYSPYIAKQWVEWLVESINQEMKARDLQEAQRSIAYLENQLAQTRVAEMQTVLYQLIEEQSKTMMFAEVRDEYVFKTVDPAIVPELKAKPSRALICVLGTMLGGMLAVFVVLIRHFARK</sequence>
<dbReference type="STRING" id="550540.Fbal_1070"/>
<name>E1SUT8_FERBD</name>
<dbReference type="InterPro" id="IPR032807">
    <property type="entry name" value="GNVR"/>
</dbReference>
<dbReference type="GO" id="GO:0004713">
    <property type="term" value="F:protein tyrosine kinase activity"/>
    <property type="evidence" value="ECO:0007669"/>
    <property type="project" value="TreeGrafter"/>
</dbReference>
<dbReference type="InterPro" id="IPR003856">
    <property type="entry name" value="LPS_length_determ_N"/>
</dbReference>
<organism evidence="9 10">
    <name type="scientific">Ferrimonas balearica (strain DSM 9799 / CCM 4581 / KCTC 23876 / PAT)</name>
    <dbReference type="NCBI Taxonomy" id="550540"/>
    <lineage>
        <taxon>Bacteria</taxon>
        <taxon>Pseudomonadati</taxon>
        <taxon>Pseudomonadota</taxon>
        <taxon>Gammaproteobacteria</taxon>
        <taxon>Alteromonadales</taxon>
        <taxon>Ferrimonadaceae</taxon>
        <taxon>Ferrimonas</taxon>
    </lineage>
</organism>
<evidence type="ECO:0000256" key="1">
    <source>
        <dbReference type="ARBA" id="ARBA00004651"/>
    </source>
</evidence>
<dbReference type="EMBL" id="CP002209">
    <property type="protein sequence ID" value="ADN75279.1"/>
    <property type="molecule type" value="Genomic_DNA"/>
</dbReference>
<evidence type="ECO:0000259" key="8">
    <source>
        <dbReference type="Pfam" id="PF13807"/>
    </source>
</evidence>
<evidence type="ECO:0000313" key="10">
    <source>
        <dbReference type="Proteomes" id="UP000006683"/>
    </source>
</evidence>
<dbReference type="PANTHER" id="PTHR32309">
    <property type="entry name" value="TYROSINE-PROTEIN KINASE"/>
    <property type="match status" value="1"/>
</dbReference>
<accession>E1SUT8</accession>
<dbReference type="InterPro" id="IPR050445">
    <property type="entry name" value="Bact_polysacc_biosynth/exp"/>
</dbReference>
<dbReference type="KEGG" id="fbl:Fbal_1070"/>
<evidence type="ECO:0000256" key="3">
    <source>
        <dbReference type="ARBA" id="ARBA00022692"/>
    </source>
</evidence>
<evidence type="ECO:0000256" key="5">
    <source>
        <dbReference type="ARBA" id="ARBA00023136"/>
    </source>
</evidence>
<dbReference type="AlphaFoldDB" id="E1SUT8"/>
<dbReference type="HOGENOM" id="CLU_074107_0_0_6"/>
<evidence type="ECO:0000256" key="2">
    <source>
        <dbReference type="ARBA" id="ARBA00022475"/>
    </source>
</evidence>
<keyword evidence="4 6" id="KW-1133">Transmembrane helix</keyword>
<gene>
    <name evidence="9" type="ordered locus">Fbal_1070</name>
</gene>
<dbReference type="OrthoDB" id="9775724at2"/>
<dbReference type="GeneID" id="67181315"/>
<evidence type="ECO:0000259" key="7">
    <source>
        <dbReference type="Pfam" id="PF02706"/>
    </source>
</evidence>
<evidence type="ECO:0000256" key="6">
    <source>
        <dbReference type="SAM" id="Phobius"/>
    </source>
</evidence>
<keyword evidence="3 6" id="KW-0812">Transmembrane</keyword>
<reference evidence="9 10" key="1">
    <citation type="journal article" date="2010" name="Stand. Genomic Sci.">
        <title>Complete genome sequence of Ferrimonas balearica type strain (PAT).</title>
        <authorList>
            <person name="Nolan M."/>
            <person name="Sikorski J."/>
            <person name="Davenport K."/>
            <person name="Lucas S."/>
            <person name="Glavina Del Rio T."/>
            <person name="Tice H."/>
            <person name="Cheng J."/>
            <person name="Goodwin L."/>
            <person name="Pitluck S."/>
            <person name="Liolios K."/>
            <person name="Ivanova N."/>
            <person name="Mavromatis K."/>
            <person name="Ovchinnikova G."/>
            <person name="Pati A."/>
            <person name="Chen A."/>
            <person name="Palaniappan K."/>
            <person name="Land M."/>
            <person name="Hauser L."/>
            <person name="Chang Y."/>
            <person name="Jeffries C."/>
            <person name="Tapia R."/>
            <person name="Brettin T."/>
            <person name="Detter J."/>
            <person name="Han C."/>
            <person name="Yasawong M."/>
            <person name="Rohde M."/>
            <person name="Tindall B."/>
            <person name="Goker M."/>
            <person name="Woyke T."/>
            <person name="Bristow J."/>
            <person name="Eisen J."/>
            <person name="Markowitz V."/>
            <person name="Hugenholtz P."/>
            <person name="Kyrpides N."/>
            <person name="Klenk H."/>
            <person name="Lapidus A."/>
        </authorList>
    </citation>
    <scope>NUCLEOTIDE SEQUENCE [LARGE SCALE GENOMIC DNA]</scope>
    <source>
        <strain evidence="10">DSM 9799 / CCM 4581 / KCTC 23876 / PAT</strain>
    </source>
</reference>
<evidence type="ECO:0000313" key="9">
    <source>
        <dbReference type="EMBL" id="ADN75279.1"/>
    </source>
</evidence>
<comment type="subcellular location">
    <subcellularLocation>
        <location evidence="1">Cell membrane</location>
        <topology evidence="1">Multi-pass membrane protein</topology>
    </subcellularLocation>
</comment>
<keyword evidence="2" id="KW-1003">Cell membrane</keyword>
<protein>
    <submittedName>
        <fullName evidence="9">Lipopolysaccharide biosynthesis protein</fullName>
    </submittedName>
</protein>
<dbReference type="eggNOG" id="COG3765">
    <property type="taxonomic scope" value="Bacteria"/>
</dbReference>
<feature type="domain" description="Tyrosine-protein kinase G-rich" evidence="8">
    <location>
        <begin position="241"/>
        <end position="315"/>
    </location>
</feature>
<feature type="domain" description="Polysaccharide chain length determinant N-terminal" evidence="7">
    <location>
        <begin position="22"/>
        <end position="125"/>
    </location>
</feature>
<proteinExistence type="predicted"/>
<feature type="transmembrane region" description="Helical" evidence="6">
    <location>
        <begin position="38"/>
        <end position="58"/>
    </location>
</feature>